<dbReference type="Proteomes" id="UP001139344">
    <property type="component" value="Unassembled WGS sequence"/>
</dbReference>
<sequence>MSALIAIPMLFGGCSSQSFTSKTMRDAARAPSTFITKSGMDFEENACKSPLVDPADGTEIIMVESIRGVGDYKVPPGKYGMEQNELLRVDCQTGKVLGIVKK</sequence>
<name>A0A9X2A7N0_9FLAO</name>
<dbReference type="RefSeq" id="WP_240098201.1">
    <property type="nucleotide sequence ID" value="NZ_JAJSON010000019.1"/>
</dbReference>
<reference evidence="1" key="1">
    <citation type="submission" date="2021-12" db="EMBL/GenBank/DDBJ databases">
        <title>Description of Gramella crocea sp. nov., a new bacterium isolated from activated sludge.</title>
        <authorList>
            <person name="Zhang X."/>
        </authorList>
    </citation>
    <scope>NUCLEOTIDE SEQUENCE</scope>
    <source>
        <strain evidence="1">YB25</strain>
    </source>
</reference>
<evidence type="ECO:0000313" key="1">
    <source>
        <dbReference type="EMBL" id="MCG9971702.1"/>
    </source>
</evidence>
<proteinExistence type="predicted"/>
<evidence type="ECO:0000313" key="2">
    <source>
        <dbReference type="Proteomes" id="UP001139344"/>
    </source>
</evidence>
<comment type="caution">
    <text evidence="1">The sequence shown here is derived from an EMBL/GenBank/DDBJ whole genome shotgun (WGS) entry which is preliminary data.</text>
</comment>
<accession>A0A9X2A7N0</accession>
<keyword evidence="2" id="KW-1185">Reference proteome</keyword>
<dbReference type="AlphaFoldDB" id="A0A9X2A7N0"/>
<protein>
    <submittedName>
        <fullName evidence="1">Uncharacterized protein</fullName>
    </submittedName>
</protein>
<organism evidence="1 2">
    <name type="scientific">Christiangramia crocea</name>
    <dbReference type="NCBI Taxonomy" id="2904124"/>
    <lineage>
        <taxon>Bacteria</taxon>
        <taxon>Pseudomonadati</taxon>
        <taxon>Bacteroidota</taxon>
        <taxon>Flavobacteriia</taxon>
        <taxon>Flavobacteriales</taxon>
        <taxon>Flavobacteriaceae</taxon>
        <taxon>Christiangramia</taxon>
    </lineage>
</organism>
<gene>
    <name evidence="1" type="ORF">LU635_08650</name>
</gene>
<dbReference type="EMBL" id="JAJSON010000019">
    <property type="protein sequence ID" value="MCG9971702.1"/>
    <property type="molecule type" value="Genomic_DNA"/>
</dbReference>